<comment type="caution">
    <text evidence="2">The sequence shown here is derived from an EMBL/GenBank/DDBJ whole genome shotgun (WGS) entry which is preliminary data.</text>
</comment>
<organism evidence="2 3">
    <name type="scientific">Citrus x changshan-huyou</name>
    <dbReference type="NCBI Taxonomy" id="2935761"/>
    <lineage>
        <taxon>Eukaryota</taxon>
        <taxon>Viridiplantae</taxon>
        <taxon>Streptophyta</taxon>
        <taxon>Embryophyta</taxon>
        <taxon>Tracheophyta</taxon>
        <taxon>Spermatophyta</taxon>
        <taxon>Magnoliopsida</taxon>
        <taxon>eudicotyledons</taxon>
        <taxon>Gunneridae</taxon>
        <taxon>Pentapetalae</taxon>
        <taxon>rosids</taxon>
        <taxon>malvids</taxon>
        <taxon>Sapindales</taxon>
        <taxon>Rutaceae</taxon>
        <taxon>Aurantioideae</taxon>
        <taxon>Citrus</taxon>
    </lineage>
</organism>
<gene>
    <name evidence="2" type="ORF">WN944_013548</name>
</gene>
<accession>A0AAP0QKN2</accession>
<keyword evidence="3" id="KW-1185">Reference proteome</keyword>
<dbReference type="Proteomes" id="UP001428341">
    <property type="component" value="Unassembled WGS sequence"/>
</dbReference>
<dbReference type="PANTHER" id="PTHR31669:SF283">
    <property type="entry name" value="PROTEIN FAR1-RELATED SEQUENCE"/>
    <property type="match status" value="1"/>
</dbReference>
<dbReference type="EMBL" id="JBCGBO010000005">
    <property type="protein sequence ID" value="KAK9198364.1"/>
    <property type="molecule type" value="Genomic_DNA"/>
</dbReference>
<dbReference type="GO" id="GO:0006355">
    <property type="term" value="P:regulation of DNA-templated transcription"/>
    <property type="evidence" value="ECO:0007669"/>
    <property type="project" value="UniProtKB-UniRule"/>
</dbReference>
<comment type="subcellular location">
    <subcellularLocation>
        <location evidence="1">Nucleus</location>
    </subcellularLocation>
</comment>
<dbReference type="PANTHER" id="PTHR31669">
    <property type="entry name" value="PROTEIN FAR1-RELATED SEQUENCE 10-RELATED"/>
    <property type="match status" value="1"/>
</dbReference>
<proteinExistence type="inferred from homology"/>
<comment type="similarity">
    <text evidence="1">Belongs to the FHY3/FAR1 family.</text>
</comment>
<evidence type="ECO:0000313" key="2">
    <source>
        <dbReference type="EMBL" id="KAK9198364.1"/>
    </source>
</evidence>
<comment type="function">
    <text evidence="1">Putative transcription activator involved in regulating light control of development.</text>
</comment>
<dbReference type="InterPro" id="IPR031052">
    <property type="entry name" value="FHY3/FAR1"/>
</dbReference>
<evidence type="ECO:0000256" key="1">
    <source>
        <dbReference type="RuleBase" id="RU367018"/>
    </source>
</evidence>
<protein>
    <recommendedName>
        <fullName evidence="1">Protein FAR1-RELATED SEQUENCE</fullName>
    </recommendedName>
</protein>
<dbReference type="GO" id="GO:0005634">
    <property type="term" value="C:nucleus"/>
    <property type="evidence" value="ECO:0007669"/>
    <property type="project" value="UniProtKB-SubCell"/>
</dbReference>
<keyword evidence="1" id="KW-0479">Metal-binding</keyword>
<sequence length="251" mass="29396">MSTTQRSESMNAFFDGFVNSKTNLKQFVKQYENALRRKVKLEWQVDAKCFSKRTPCVSRYEMERQIEEVYTISKFKEFQEELTALMHALEVLIRNSVELLPERYILSKWRKDVRRCYSKLKVCYGVQISPSSKKDMKKMCNAFSEVADIASDDENNYKTDLQQTVPSSYHVPNEISTQGNNIATVPMYQSQFGGSNIYQLFPYNWHTQSVPPYTSQLHYSSHSMTYQGSQSENFQQLLQQPQRNEDNNDDT</sequence>
<name>A0AAP0QKN2_9ROSI</name>
<evidence type="ECO:0000313" key="3">
    <source>
        <dbReference type="Proteomes" id="UP001428341"/>
    </source>
</evidence>
<dbReference type="GO" id="GO:0008270">
    <property type="term" value="F:zinc ion binding"/>
    <property type="evidence" value="ECO:0007669"/>
    <property type="project" value="UniProtKB-UniRule"/>
</dbReference>
<dbReference type="AlphaFoldDB" id="A0AAP0QKN2"/>
<keyword evidence="1" id="KW-0863">Zinc-finger</keyword>
<keyword evidence="1" id="KW-0539">Nucleus</keyword>
<keyword evidence="1" id="KW-0862">Zinc</keyword>
<reference evidence="2 3" key="1">
    <citation type="submission" date="2024-05" db="EMBL/GenBank/DDBJ databases">
        <title>Haplotype-resolved chromosome-level genome assembly of Huyou (Citrus changshanensis).</title>
        <authorList>
            <person name="Miao C."/>
            <person name="Chen W."/>
            <person name="Wu Y."/>
            <person name="Wang L."/>
            <person name="Zhao S."/>
            <person name="Grierson D."/>
            <person name="Xu C."/>
            <person name="Chen K."/>
        </authorList>
    </citation>
    <scope>NUCLEOTIDE SEQUENCE [LARGE SCALE GENOMIC DNA]</scope>
    <source>
        <strain evidence="2">01-14</strain>
        <tissue evidence="2">Leaf</tissue>
    </source>
</reference>